<keyword evidence="3" id="KW-1185">Reference proteome</keyword>
<evidence type="ECO:0000313" key="3">
    <source>
        <dbReference type="Proteomes" id="UP000028999"/>
    </source>
</evidence>
<feature type="compositionally biased region" description="Low complexity" evidence="1">
    <location>
        <begin position="35"/>
        <end position="57"/>
    </location>
</feature>
<organism evidence="2 3">
    <name type="scientific">Brassica napus</name>
    <name type="common">Rape</name>
    <dbReference type="NCBI Taxonomy" id="3708"/>
    <lineage>
        <taxon>Eukaryota</taxon>
        <taxon>Viridiplantae</taxon>
        <taxon>Streptophyta</taxon>
        <taxon>Embryophyta</taxon>
        <taxon>Tracheophyta</taxon>
        <taxon>Spermatophyta</taxon>
        <taxon>Magnoliopsida</taxon>
        <taxon>eudicotyledons</taxon>
        <taxon>Gunneridae</taxon>
        <taxon>Pentapetalae</taxon>
        <taxon>rosids</taxon>
        <taxon>malvids</taxon>
        <taxon>Brassicales</taxon>
        <taxon>Brassicaceae</taxon>
        <taxon>Brassiceae</taxon>
        <taxon>Brassica</taxon>
    </lineage>
</organism>
<evidence type="ECO:0000256" key="1">
    <source>
        <dbReference type="SAM" id="MobiDB-lite"/>
    </source>
</evidence>
<proteinExistence type="predicted"/>
<dbReference type="PaxDb" id="3708-A0A078G0U5"/>
<dbReference type="Proteomes" id="UP000028999">
    <property type="component" value="Unassembled WGS sequence"/>
</dbReference>
<sequence length="63" mass="6927">MPTQSSQQLPLQTHDAQLFMPTQASKPQQQHCEAQLSMPSQSSQPLPLQTQETQTSSESDEGS</sequence>
<name>A0A078G0U5_BRANA</name>
<feature type="compositionally biased region" description="Polar residues" evidence="1">
    <location>
        <begin position="22"/>
        <end position="32"/>
    </location>
</feature>
<dbReference type="EMBL" id="LK032087">
    <property type="protein sequence ID" value="CDY18622.1"/>
    <property type="molecule type" value="Genomic_DNA"/>
</dbReference>
<accession>A0A078G0U5</accession>
<evidence type="ECO:0000313" key="2">
    <source>
        <dbReference type="EMBL" id="CDY18622.1"/>
    </source>
</evidence>
<protein>
    <submittedName>
        <fullName evidence="2">BnaA09g07730D protein</fullName>
    </submittedName>
</protein>
<dbReference type="Gramene" id="CDY18622">
    <property type="protein sequence ID" value="CDY18622"/>
    <property type="gene ID" value="GSBRNA2T00005683001"/>
</dbReference>
<reference evidence="2 3" key="1">
    <citation type="journal article" date="2014" name="Science">
        <title>Plant genetics. Early allopolyploid evolution in the post-Neolithic Brassica napus oilseed genome.</title>
        <authorList>
            <person name="Chalhoub B."/>
            <person name="Denoeud F."/>
            <person name="Liu S."/>
            <person name="Parkin I.A."/>
            <person name="Tang H."/>
            <person name="Wang X."/>
            <person name="Chiquet J."/>
            <person name="Belcram H."/>
            <person name="Tong C."/>
            <person name="Samans B."/>
            <person name="Correa M."/>
            <person name="Da Silva C."/>
            <person name="Just J."/>
            <person name="Falentin C."/>
            <person name="Koh C.S."/>
            <person name="Le Clainche I."/>
            <person name="Bernard M."/>
            <person name="Bento P."/>
            <person name="Noel B."/>
            <person name="Labadie K."/>
            <person name="Alberti A."/>
            <person name="Charles M."/>
            <person name="Arnaud D."/>
            <person name="Guo H."/>
            <person name="Daviaud C."/>
            <person name="Alamery S."/>
            <person name="Jabbari K."/>
            <person name="Zhao M."/>
            <person name="Edger P.P."/>
            <person name="Chelaifa H."/>
            <person name="Tack D."/>
            <person name="Lassalle G."/>
            <person name="Mestiri I."/>
            <person name="Schnel N."/>
            <person name="Le Paslier M.C."/>
            <person name="Fan G."/>
            <person name="Renault V."/>
            <person name="Bayer P.E."/>
            <person name="Golicz A.A."/>
            <person name="Manoli S."/>
            <person name="Lee T.H."/>
            <person name="Thi V.H."/>
            <person name="Chalabi S."/>
            <person name="Hu Q."/>
            <person name="Fan C."/>
            <person name="Tollenaere R."/>
            <person name="Lu Y."/>
            <person name="Battail C."/>
            <person name="Shen J."/>
            <person name="Sidebottom C.H."/>
            <person name="Wang X."/>
            <person name="Canaguier A."/>
            <person name="Chauveau A."/>
            <person name="Berard A."/>
            <person name="Deniot G."/>
            <person name="Guan M."/>
            <person name="Liu Z."/>
            <person name="Sun F."/>
            <person name="Lim Y.P."/>
            <person name="Lyons E."/>
            <person name="Town C.D."/>
            <person name="Bancroft I."/>
            <person name="Wang X."/>
            <person name="Meng J."/>
            <person name="Ma J."/>
            <person name="Pires J.C."/>
            <person name="King G.J."/>
            <person name="Brunel D."/>
            <person name="Delourme R."/>
            <person name="Renard M."/>
            <person name="Aury J.M."/>
            <person name="Adams K.L."/>
            <person name="Batley J."/>
            <person name="Snowdon R.J."/>
            <person name="Tost J."/>
            <person name="Edwards D."/>
            <person name="Zhou Y."/>
            <person name="Hua W."/>
            <person name="Sharpe A.G."/>
            <person name="Paterson A.H."/>
            <person name="Guan C."/>
            <person name="Wincker P."/>
        </authorList>
    </citation>
    <scope>NUCLEOTIDE SEQUENCE [LARGE SCALE GENOMIC DNA]</scope>
    <source>
        <strain evidence="3">cv. Darmor-bzh</strain>
    </source>
</reference>
<gene>
    <name evidence="2" type="primary">BnaA09g07730D</name>
    <name evidence="2" type="ORF">GSBRNA2T00005683001</name>
</gene>
<dbReference type="AlphaFoldDB" id="A0A078G0U5"/>
<feature type="region of interest" description="Disordered" evidence="1">
    <location>
        <begin position="22"/>
        <end position="63"/>
    </location>
</feature>